<organism evidence="2 3">
    <name type="scientific">Blattamonas nauphoetae</name>
    <dbReference type="NCBI Taxonomy" id="2049346"/>
    <lineage>
        <taxon>Eukaryota</taxon>
        <taxon>Metamonada</taxon>
        <taxon>Preaxostyla</taxon>
        <taxon>Oxymonadida</taxon>
        <taxon>Blattamonas</taxon>
    </lineage>
</organism>
<sequence length="182" mass="20254">MNTSLREFNNKGVDQRQMWQTVHRMLRMEGIEDVIETKLQHDKEGMWRRGRIPVRIVDSNPTDAHPAMSLASHFDSDASDSFSAAVCVHGRFCPLCVADRGCLLTLFTNCACPILAPSSSELHLNAFSSSPSNICRRVQSIHFRQSDTPARTTSSHALRPSLPPARSTQPTSALRCQLPHST</sequence>
<evidence type="ECO:0000256" key="1">
    <source>
        <dbReference type="SAM" id="MobiDB-lite"/>
    </source>
</evidence>
<keyword evidence="3" id="KW-1185">Reference proteome</keyword>
<evidence type="ECO:0000313" key="2">
    <source>
        <dbReference type="EMBL" id="KAK2960903.1"/>
    </source>
</evidence>
<protein>
    <submittedName>
        <fullName evidence="2">Uncharacterized protein</fullName>
    </submittedName>
</protein>
<name>A0ABQ9YAT8_9EUKA</name>
<comment type="caution">
    <text evidence="2">The sequence shown here is derived from an EMBL/GenBank/DDBJ whole genome shotgun (WGS) entry which is preliminary data.</text>
</comment>
<dbReference type="Proteomes" id="UP001281761">
    <property type="component" value="Unassembled WGS sequence"/>
</dbReference>
<feature type="compositionally biased region" description="Polar residues" evidence="1">
    <location>
        <begin position="146"/>
        <end position="156"/>
    </location>
</feature>
<gene>
    <name evidence="2" type="ORF">BLNAU_3990</name>
</gene>
<reference evidence="2 3" key="1">
    <citation type="journal article" date="2022" name="bioRxiv">
        <title>Genomics of Preaxostyla Flagellates Illuminates Evolutionary Transitions and the Path Towards Mitochondrial Loss.</title>
        <authorList>
            <person name="Novak L.V.F."/>
            <person name="Treitli S.C."/>
            <person name="Pyrih J."/>
            <person name="Halakuc P."/>
            <person name="Pipaliya S.V."/>
            <person name="Vacek V."/>
            <person name="Brzon O."/>
            <person name="Soukal P."/>
            <person name="Eme L."/>
            <person name="Dacks J.B."/>
            <person name="Karnkowska A."/>
            <person name="Elias M."/>
            <person name="Hampl V."/>
        </authorList>
    </citation>
    <scope>NUCLEOTIDE SEQUENCE [LARGE SCALE GENOMIC DNA]</scope>
    <source>
        <strain evidence="2">NAU3</strain>
        <tissue evidence="2">Gut</tissue>
    </source>
</reference>
<evidence type="ECO:0000313" key="3">
    <source>
        <dbReference type="Proteomes" id="UP001281761"/>
    </source>
</evidence>
<feature type="region of interest" description="Disordered" evidence="1">
    <location>
        <begin position="146"/>
        <end position="173"/>
    </location>
</feature>
<dbReference type="EMBL" id="JARBJD010000019">
    <property type="protein sequence ID" value="KAK2960903.1"/>
    <property type="molecule type" value="Genomic_DNA"/>
</dbReference>
<accession>A0ABQ9YAT8</accession>
<proteinExistence type="predicted"/>